<keyword evidence="5 8" id="KW-0223">Dioxygenase</keyword>
<evidence type="ECO:0000313" key="9">
    <source>
        <dbReference type="EMBL" id="APW36196.1"/>
    </source>
</evidence>
<dbReference type="GO" id="GO:0019805">
    <property type="term" value="P:quinolinate biosynthetic process"/>
    <property type="evidence" value="ECO:0007669"/>
    <property type="project" value="UniProtKB-UniRule"/>
</dbReference>
<dbReference type="InterPro" id="IPR014710">
    <property type="entry name" value="RmlC-like_jellyroll"/>
</dbReference>
<keyword evidence="4 8" id="KW-0479">Metal-binding</keyword>
<evidence type="ECO:0000256" key="5">
    <source>
        <dbReference type="ARBA" id="ARBA00022964"/>
    </source>
</evidence>
<evidence type="ECO:0000256" key="6">
    <source>
        <dbReference type="ARBA" id="ARBA00023002"/>
    </source>
</evidence>
<comment type="caution">
    <text evidence="8">Lacks conserved residue(s) required for the propagation of feature annotation.</text>
</comment>
<evidence type="ECO:0000256" key="8">
    <source>
        <dbReference type="HAMAP-Rule" id="MF_00825"/>
    </source>
</evidence>
<dbReference type="PANTHER" id="PTHR15497:SF1">
    <property type="entry name" value="3-HYDROXYANTHRANILATE 3,4-DIOXYGENASE"/>
    <property type="match status" value="1"/>
</dbReference>
<accession>A0A1P8JR10</accession>
<comment type="cofactor">
    <cofactor evidence="1 8">
        <name>Fe(2+)</name>
        <dbReference type="ChEBI" id="CHEBI:29033"/>
    </cofactor>
</comment>
<comment type="similarity">
    <text evidence="8">Belongs to the 3-HAO family.</text>
</comment>
<dbReference type="GO" id="GO:0006569">
    <property type="term" value="P:L-tryptophan catabolic process"/>
    <property type="evidence" value="ECO:0007669"/>
    <property type="project" value="UniProtKB-UniRule"/>
</dbReference>
<dbReference type="UniPathway" id="UPA00253">
    <property type="reaction ID" value="UER00330"/>
</dbReference>
<comment type="pathway">
    <text evidence="8">Cofactor biosynthesis; NAD(+) biosynthesis; quinolinate from L-kynurenine: step 3/3.</text>
</comment>
<dbReference type="InterPro" id="IPR010329">
    <property type="entry name" value="3hydroanth_dOase"/>
</dbReference>
<feature type="binding site" evidence="8">
    <location>
        <position position="44"/>
    </location>
    <ligand>
        <name>O2</name>
        <dbReference type="ChEBI" id="CHEBI:15379"/>
    </ligand>
</feature>
<feature type="binding site" evidence="8">
    <location>
        <position position="54"/>
    </location>
    <ligand>
        <name>Fe cation</name>
        <dbReference type="ChEBI" id="CHEBI:24875"/>
        <label>1</label>
        <note>catalytic</note>
    </ligand>
</feature>
<feature type="binding site" evidence="8">
    <location>
        <position position="96"/>
    </location>
    <ligand>
        <name>substrate</name>
    </ligand>
</feature>
<dbReference type="NCBIfam" id="TIGR03037">
    <property type="entry name" value="anthran_nbaC"/>
    <property type="match status" value="1"/>
</dbReference>
<dbReference type="GO" id="GO:0000334">
    <property type="term" value="F:3-hydroxyanthranilate 3,4-dioxygenase activity"/>
    <property type="evidence" value="ECO:0007669"/>
    <property type="project" value="UniProtKB-UniRule"/>
</dbReference>
<reference evidence="9 10" key="1">
    <citation type="submission" date="2017-01" db="EMBL/GenBank/DDBJ databases">
        <authorList>
            <person name="Mah S.A."/>
            <person name="Swanson W.J."/>
            <person name="Moy G.W."/>
            <person name="Vacquier V.D."/>
        </authorList>
    </citation>
    <scope>NUCLEOTIDE SEQUENCE [LARGE SCALE GENOMIC DNA]</scope>
    <source>
        <strain evidence="9 10">DCY110</strain>
    </source>
</reference>
<dbReference type="Pfam" id="PF06052">
    <property type="entry name" value="3-HAO"/>
    <property type="match status" value="1"/>
</dbReference>
<dbReference type="GO" id="GO:0008198">
    <property type="term" value="F:ferrous iron binding"/>
    <property type="evidence" value="ECO:0007669"/>
    <property type="project" value="UniProtKB-UniRule"/>
</dbReference>
<comment type="function">
    <text evidence="2 8">Catalyzes the oxidative ring opening of 3-hydroxyanthranilate to 2-amino-3-carboxymuconate semialdehyde, which spontaneously cyclizes to quinolinate.</text>
</comment>
<evidence type="ECO:0000256" key="1">
    <source>
        <dbReference type="ARBA" id="ARBA00001954"/>
    </source>
</evidence>
<gene>
    <name evidence="8" type="primary">nbaC</name>
    <name evidence="9" type="ORF">RD110_02345</name>
</gene>
<dbReference type="AlphaFoldDB" id="A0A1P8JR10"/>
<dbReference type="EC" id="1.13.11.6" evidence="8"/>
<dbReference type="SUPFAM" id="SSF51182">
    <property type="entry name" value="RmlC-like cupins"/>
    <property type="match status" value="1"/>
</dbReference>
<dbReference type="Proteomes" id="UP000186609">
    <property type="component" value="Chromosome"/>
</dbReference>
<keyword evidence="10" id="KW-1185">Reference proteome</keyword>
<dbReference type="CDD" id="cd06123">
    <property type="entry name" value="cupin_HAO"/>
    <property type="match status" value="1"/>
</dbReference>
<feature type="binding site" evidence="8">
    <location>
        <position position="107"/>
    </location>
    <ligand>
        <name>substrate</name>
    </ligand>
</feature>
<evidence type="ECO:0000313" key="10">
    <source>
        <dbReference type="Proteomes" id="UP000186609"/>
    </source>
</evidence>
<dbReference type="GO" id="GO:0009435">
    <property type="term" value="P:NAD+ biosynthetic process"/>
    <property type="evidence" value="ECO:0007669"/>
    <property type="project" value="UniProtKB-UniPathway"/>
</dbReference>
<name>A0A1P8JR10_9BURK</name>
<sequence>MRKPINFPRWIDEHRHLLKPPVGNQQVWRDTDFIVTVVGGPNQRTDFHDDPYEEYFHQFRGSAHLLIADRGKYERVDLHEGDIFLLPPHVRHSPQRPDPDSLCTVIERTRPEGVIDAFEWYCAQCGGLVHRSEVQLQSIVEDLPRIYADFYGSAPKLRACPACGTVHPGRDWQAWHSLREAAAAAQGGGVE</sequence>
<dbReference type="KEGG" id="rhy:RD110_02345"/>
<dbReference type="NCBIfam" id="NF009763">
    <property type="entry name" value="PRK13264.1"/>
    <property type="match status" value="1"/>
</dbReference>
<organism evidence="9 10">
    <name type="scientific">Rhodoferax koreensis</name>
    <dbReference type="NCBI Taxonomy" id="1842727"/>
    <lineage>
        <taxon>Bacteria</taxon>
        <taxon>Pseudomonadati</taxon>
        <taxon>Pseudomonadota</taxon>
        <taxon>Betaproteobacteria</taxon>
        <taxon>Burkholderiales</taxon>
        <taxon>Comamonadaceae</taxon>
        <taxon>Rhodoferax</taxon>
    </lineage>
</organism>
<feature type="binding site" evidence="8">
    <location>
        <position position="92"/>
    </location>
    <ligand>
        <name>Fe cation</name>
        <dbReference type="ChEBI" id="CHEBI:24875"/>
        <label>1</label>
        <note>catalytic</note>
    </ligand>
</feature>
<keyword evidence="3 8" id="KW-0662">Pyridine nucleotide biosynthesis</keyword>
<evidence type="ECO:0000256" key="4">
    <source>
        <dbReference type="ARBA" id="ARBA00022723"/>
    </source>
</evidence>
<feature type="binding site" evidence="8">
    <location>
        <position position="54"/>
    </location>
    <ligand>
        <name>substrate</name>
    </ligand>
</feature>
<dbReference type="OrthoDB" id="5002379at2"/>
<dbReference type="HAMAP" id="MF_00825">
    <property type="entry name" value="3_HAO"/>
    <property type="match status" value="1"/>
</dbReference>
<comment type="catalytic activity">
    <reaction evidence="8">
        <text>3-hydroxyanthranilate + O2 = (2Z,4Z)-2-amino-3-carboxymuconate 6-semialdehyde</text>
        <dbReference type="Rhea" id="RHEA:17953"/>
        <dbReference type="ChEBI" id="CHEBI:15379"/>
        <dbReference type="ChEBI" id="CHEBI:36559"/>
        <dbReference type="ChEBI" id="CHEBI:77612"/>
        <dbReference type="EC" id="1.13.11.6"/>
    </reaction>
</comment>
<feature type="binding site" evidence="8">
    <location>
        <position position="48"/>
    </location>
    <ligand>
        <name>Fe cation</name>
        <dbReference type="ChEBI" id="CHEBI:24875"/>
        <label>1</label>
        <note>catalytic</note>
    </ligand>
</feature>
<dbReference type="PANTHER" id="PTHR15497">
    <property type="entry name" value="3-HYDROXYANTHRANILATE 3,4-DIOXYGENASE"/>
    <property type="match status" value="1"/>
</dbReference>
<dbReference type="GO" id="GO:0043420">
    <property type="term" value="P:anthranilate metabolic process"/>
    <property type="evidence" value="ECO:0007669"/>
    <property type="project" value="UniProtKB-UniRule"/>
</dbReference>
<dbReference type="EMBL" id="CP019236">
    <property type="protein sequence ID" value="APW36196.1"/>
    <property type="molecule type" value="Genomic_DNA"/>
</dbReference>
<dbReference type="Gene3D" id="2.60.120.10">
    <property type="entry name" value="Jelly Rolls"/>
    <property type="match status" value="1"/>
</dbReference>
<evidence type="ECO:0000256" key="2">
    <source>
        <dbReference type="ARBA" id="ARBA00002752"/>
    </source>
</evidence>
<dbReference type="InterPro" id="IPR011051">
    <property type="entry name" value="RmlC_Cupin_sf"/>
</dbReference>
<evidence type="ECO:0000256" key="7">
    <source>
        <dbReference type="ARBA" id="ARBA00023004"/>
    </source>
</evidence>
<protein>
    <recommendedName>
        <fullName evidence="8">3-hydroxyanthranilate 3,4-dioxygenase</fullName>
        <ecNumber evidence="8">1.13.11.6</ecNumber>
    </recommendedName>
    <alternativeName>
        <fullName evidence="8">3-hydroxyanthranilate oxygenase</fullName>
        <shortName evidence="8">3-HAO</shortName>
    </alternativeName>
    <alternativeName>
        <fullName evidence="8">3-hydroxyanthranilic acid dioxygenase</fullName>
        <shortName evidence="8">HAD</shortName>
    </alternativeName>
</protein>
<dbReference type="STRING" id="1842727.RD110_02345"/>
<comment type="subunit">
    <text evidence="8">Homodimer.</text>
</comment>
<proteinExistence type="inferred from homology"/>
<keyword evidence="7 8" id="KW-0408">Iron</keyword>
<dbReference type="RefSeq" id="WP_076196335.1">
    <property type="nucleotide sequence ID" value="NZ_CP019236.1"/>
</dbReference>
<keyword evidence="6 8" id="KW-0560">Oxidoreductase</keyword>
<evidence type="ECO:0000256" key="3">
    <source>
        <dbReference type="ARBA" id="ARBA00022642"/>
    </source>
</evidence>